<comment type="caution">
    <text evidence="6">The sequence shown here is derived from an EMBL/GenBank/DDBJ whole genome shotgun (WGS) entry which is preliminary data.</text>
</comment>
<dbReference type="CDD" id="cd07730">
    <property type="entry name" value="metallo-hydrolase-like_MBL-fold"/>
    <property type="match status" value="1"/>
</dbReference>
<keyword evidence="7" id="KW-1185">Reference proteome</keyword>
<keyword evidence="2" id="KW-0479">Metal-binding</keyword>
<keyword evidence="3" id="KW-0378">Hydrolase</keyword>
<dbReference type="SUPFAM" id="SSF56281">
    <property type="entry name" value="Metallo-hydrolase/oxidoreductase"/>
    <property type="match status" value="1"/>
</dbReference>
<dbReference type="OrthoDB" id="10250730at2759"/>
<dbReference type="AlphaFoldDB" id="A0A9P4IDZ6"/>
<feature type="domain" description="Metallo-beta-lactamase" evidence="5">
    <location>
        <begin position="56"/>
        <end position="274"/>
    </location>
</feature>
<sequence length="359" mass="40478">MASPKTLAEPKPPVPLNIPSGKAVKVSCIDTTSRIKLPTQTILIPYIADHKYYQCPAFSFLIEHESGKKLLFDLGIRKDWENMSPFSVWRVKSRDFTVGVTKNCSDILVENDVSLDSINAIIWSHHHWDHQGCPKLFPPSTDLVVGPGFKGAYTPGWPIEKDSSLREDDWEGRNFWEVDFTKKPFKLGRFEAYDYFGDGSFYLLHTPGHTIGHLCGLARTTSNPDSFVFMGGDACHHGAEFRPSAWLPLPAEMTPHQLKTLSFPCPGSDFLDIHPQKDASKPFYTPAPGFSHDHDTAVWTIEGLEEFDGHDNVLLGIAHDATFLGQLDMFPKTMNDWKEKGDKGKVLWRFLEDFNVKPS</sequence>
<gene>
    <name evidence="6" type="ORF">NA57DRAFT_41249</name>
</gene>
<dbReference type="Pfam" id="PF00753">
    <property type="entry name" value="Lactamase_B"/>
    <property type="match status" value="1"/>
</dbReference>
<evidence type="ECO:0000256" key="2">
    <source>
        <dbReference type="ARBA" id="ARBA00022723"/>
    </source>
</evidence>
<evidence type="ECO:0000313" key="7">
    <source>
        <dbReference type="Proteomes" id="UP000799772"/>
    </source>
</evidence>
<dbReference type="GO" id="GO:0016787">
    <property type="term" value="F:hydrolase activity"/>
    <property type="evidence" value="ECO:0007669"/>
    <property type="project" value="UniProtKB-KW"/>
</dbReference>
<evidence type="ECO:0000256" key="4">
    <source>
        <dbReference type="ARBA" id="ARBA00022833"/>
    </source>
</evidence>
<proteinExistence type="inferred from homology"/>
<dbReference type="EMBL" id="ML978128">
    <property type="protein sequence ID" value="KAF2097294.1"/>
    <property type="molecule type" value="Genomic_DNA"/>
</dbReference>
<dbReference type="InterPro" id="IPR036866">
    <property type="entry name" value="RibonucZ/Hydroxyglut_hydro"/>
</dbReference>
<dbReference type="Gene3D" id="3.60.15.10">
    <property type="entry name" value="Ribonuclease Z/Hydroxyacylglutathione hydrolase-like"/>
    <property type="match status" value="1"/>
</dbReference>
<dbReference type="InterPro" id="IPR051013">
    <property type="entry name" value="MBL_superfamily_lactonases"/>
</dbReference>
<reference evidence="6" key="1">
    <citation type="journal article" date="2020" name="Stud. Mycol.">
        <title>101 Dothideomycetes genomes: a test case for predicting lifestyles and emergence of pathogens.</title>
        <authorList>
            <person name="Haridas S."/>
            <person name="Albert R."/>
            <person name="Binder M."/>
            <person name="Bloem J."/>
            <person name="Labutti K."/>
            <person name="Salamov A."/>
            <person name="Andreopoulos B."/>
            <person name="Baker S."/>
            <person name="Barry K."/>
            <person name="Bills G."/>
            <person name="Bluhm B."/>
            <person name="Cannon C."/>
            <person name="Castanera R."/>
            <person name="Culley D."/>
            <person name="Daum C."/>
            <person name="Ezra D."/>
            <person name="Gonzalez J."/>
            <person name="Henrissat B."/>
            <person name="Kuo A."/>
            <person name="Liang C."/>
            <person name="Lipzen A."/>
            <person name="Lutzoni F."/>
            <person name="Magnuson J."/>
            <person name="Mondo S."/>
            <person name="Nolan M."/>
            <person name="Ohm R."/>
            <person name="Pangilinan J."/>
            <person name="Park H.-J."/>
            <person name="Ramirez L."/>
            <person name="Alfaro M."/>
            <person name="Sun H."/>
            <person name="Tritt A."/>
            <person name="Yoshinaga Y."/>
            <person name="Zwiers L.-H."/>
            <person name="Turgeon B."/>
            <person name="Goodwin S."/>
            <person name="Spatafora J."/>
            <person name="Crous P."/>
            <person name="Grigoriev I."/>
        </authorList>
    </citation>
    <scope>NUCLEOTIDE SEQUENCE</scope>
    <source>
        <strain evidence="6">CBS 133067</strain>
    </source>
</reference>
<dbReference type="Proteomes" id="UP000799772">
    <property type="component" value="Unassembled WGS sequence"/>
</dbReference>
<evidence type="ECO:0000256" key="1">
    <source>
        <dbReference type="ARBA" id="ARBA00007749"/>
    </source>
</evidence>
<comment type="similarity">
    <text evidence="1">Belongs to the metallo-beta-lactamase superfamily.</text>
</comment>
<name>A0A9P4IDZ6_9PEZI</name>
<evidence type="ECO:0000313" key="6">
    <source>
        <dbReference type="EMBL" id="KAF2097294.1"/>
    </source>
</evidence>
<dbReference type="GO" id="GO:0046872">
    <property type="term" value="F:metal ion binding"/>
    <property type="evidence" value="ECO:0007669"/>
    <property type="project" value="UniProtKB-KW"/>
</dbReference>
<protein>
    <recommendedName>
        <fullName evidence="5">Metallo-beta-lactamase domain-containing protein</fullName>
    </recommendedName>
</protein>
<organism evidence="6 7">
    <name type="scientific">Rhizodiscina lignyota</name>
    <dbReference type="NCBI Taxonomy" id="1504668"/>
    <lineage>
        <taxon>Eukaryota</taxon>
        <taxon>Fungi</taxon>
        <taxon>Dikarya</taxon>
        <taxon>Ascomycota</taxon>
        <taxon>Pezizomycotina</taxon>
        <taxon>Dothideomycetes</taxon>
        <taxon>Pleosporomycetidae</taxon>
        <taxon>Aulographales</taxon>
        <taxon>Rhizodiscinaceae</taxon>
        <taxon>Rhizodiscina</taxon>
    </lineage>
</organism>
<keyword evidence="4" id="KW-0862">Zinc</keyword>
<dbReference type="InterPro" id="IPR001279">
    <property type="entry name" value="Metallo-B-lactamas"/>
</dbReference>
<dbReference type="PANTHER" id="PTHR42978:SF5">
    <property type="entry name" value="METALLO-BETA-LACTAMASE DOMAIN-CONTAINING PROTEIN"/>
    <property type="match status" value="1"/>
</dbReference>
<dbReference type="SMART" id="SM00849">
    <property type="entry name" value="Lactamase_B"/>
    <property type="match status" value="1"/>
</dbReference>
<accession>A0A9P4IDZ6</accession>
<dbReference type="PANTHER" id="PTHR42978">
    <property type="entry name" value="QUORUM-QUENCHING LACTONASE YTNP-RELATED-RELATED"/>
    <property type="match status" value="1"/>
</dbReference>
<evidence type="ECO:0000259" key="5">
    <source>
        <dbReference type="SMART" id="SM00849"/>
    </source>
</evidence>
<evidence type="ECO:0000256" key="3">
    <source>
        <dbReference type="ARBA" id="ARBA00022801"/>
    </source>
</evidence>